<sequence length="161" mass="17570">MMMRIKRAGGPGRRILASCLGLLLASAASGQATAEPARATANANVQLVKTFLVEIREATFRDHDRRKIEAVAERYISPSYIQHSDGIKPGRDGYVENMATLAAGNGPMAGPMPSPQDLYWVADGDKVVWVSSIQLPGKTAPEFMFNMMRIQNGKIAEHWGK</sequence>
<keyword evidence="3" id="KW-1185">Reference proteome</keyword>
<protein>
    <recommendedName>
        <fullName evidence="4">Nuclear transport factor 2 family protein</fullName>
    </recommendedName>
</protein>
<dbReference type="SUPFAM" id="SSF54427">
    <property type="entry name" value="NTF2-like"/>
    <property type="match status" value="1"/>
</dbReference>
<reference evidence="2 3" key="1">
    <citation type="journal article" date="2019" name="Environ. Microbiol.">
        <title>Species interactions and distinct microbial communities in high Arctic permafrost affected cryosols are associated with the CH4 and CO2 gas fluxes.</title>
        <authorList>
            <person name="Altshuler I."/>
            <person name="Hamel J."/>
            <person name="Turney S."/>
            <person name="Magnuson E."/>
            <person name="Levesque R."/>
            <person name="Greer C."/>
            <person name="Whyte L.G."/>
        </authorList>
    </citation>
    <scope>NUCLEOTIDE SEQUENCE [LARGE SCALE GENOMIC DNA]</scope>
    <source>
        <strain evidence="2 3">E6.1</strain>
    </source>
</reference>
<accession>A0A502G3S7</accession>
<dbReference type="Proteomes" id="UP000319931">
    <property type="component" value="Unassembled WGS sequence"/>
</dbReference>
<evidence type="ECO:0000256" key="1">
    <source>
        <dbReference type="SAM" id="SignalP"/>
    </source>
</evidence>
<dbReference type="Gene3D" id="3.10.450.50">
    <property type="match status" value="1"/>
</dbReference>
<evidence type="ECO:0000313" key="3">
    <source>
        <dbReference type="Proteomes" id="UP000319931"/>
    </source>
</evidence>
<name>A0A502G3S7_9SPHN</name>
<feature type="signal peptide" evidence="1">
    <location>
        <begin position="1"/>
        <end position="34"/>
    </location>
</feature>
<dbReference type="EMBL" id="RCZC01000001">
    <property type="protein sequence ID" value="TPG56499.1"/>
    <property type="molecule type" value="Genomic_DNA"/>
</dbReference>
<dbReference type="AlphaFoldDB" id="A0A502G3S7"/>
<dbReference type="InterPro" id="IPR032710">
    <property type="entry name" value="NTF2-like_dom_sf"/>
</dbReference>
<comment type="caution">
    <text evidence="2">The sequence shown here is derived from an EMBL/GenBank/DDBJ whole genome shotgun (WGS) entry which is preliminary data.</text>
</comment>
<organism evidence="2 3">
    <name type="scientific">Sphingomonas glacialis</name>
    <dbReference type="NCBI Taxonomy" id="658225"/>
    <lineage>
        <taxon>Bacteria</taxon>
        <taxon>Pseudomonadati</taxon>
        <taxon>Pseudomonadota</taxon>
        <taxon>Alphaproteobacteria</taxon>
        <taxon>Sphingomonadales</taxon>
        <taxon>Sphingomonadaceae</taxon>
        <taxon>Sphingomonas</taxon>
    </lineage>
</organism>
<proteinExistence type="predicted"/>
<evidence type="ECO:0008006" key="4">
    <source>
        <dbReference type="Google" id="ProtNLM"/>
    </source>
</evidence>
<evidence type="ECO:0000313" key="2">
    <source>
        <dbReference type="EMBL" id="TPG56499.1"/>
    </source>
</evidence>
<feature type="chain" id="PRO_5021504461" description="Nuclear transport factor 2 family protein" evidence="1">
    <location>
        <begin position="35"/>
        <end position="161"/>
    </location>
</feature>
<keyword evidence="1" id="KW-0732">Signal</keyword>
<gene>
    <name evidence="2" type="ORF">EAH76_02870</name>
</gene>